<dbReference type="PANTHER" id="PTHR22600:SF57">
    <property type="entry name" value="BETA-N-ACETYLHEXOSAMINIDASE"/>
    <property type="match status" value="1"/>
</dbReference>
<dbReference type="SUPFAM" id="SSF51445">
    <property type="entry name" value="(Trans)glycosidases"/>
    <property type="match status" value="1"/>
</dbReference>
<dbReference type="SUPFAM" id="SSF55545">
    <property type="entry name" value="beta-N-acetylhexosaminidase-like domain"/>
    <property type="match status" value="1"/>
</dbReference>
<keyword evidence="4" id="KW-0378">Hydrolase</keyword>
<keyword evidence="13" id="KW-1185">Reference proteome</keyword>
<dbReference type="InterPro" id="IPR029018">
    <property type="entry name" value="Hex-like_dom2"/>
</dbReference>
<dbReference type="Pfam" id="PF00728">
    <property type="entry name" value="Glyco_hydro_20"/>
    <property type="match status" value="1"/>
</dbReference>
<evidence type="ECO:0000259" key="9">
    <source>
        <dbReference type="Pfam" id="PF00728"/>
    </source>
</evidence>
<dbReference type="InterPro" id="IPR000421">
    <property type="entry name" value="FA58C"/>
</dbReference>
<evidence type="ECO:0000313" key="13">
    <source>
        <dbReference type="Proteomes" id="UP001156670"/>
    </source>
</evidence>
<evidence type="ECO:0000256" key="3">
    <source>
        <dbReference type="ARBA" id="ARBA00012663"/>
    </source>
</evidence>
<evidence type="ECO:0000256" key="7">
    <source>
        <dbReference type="ARBA" id="ARBA00033000"/>
    </source>
</evidence>
<evidence type="ECO:0000256" key="1">
    <source>
        <dbReference type="ARBA" id="ARBA00001231"/>
    </source>
</evidence>
<evidence type="ECO:0000313" key="12">
    <source>
        <dbReference type="EMBL" id="GLQ94949.1"/>
    </source>
</evidence>
<dbReference type="InterPro" id="IPR017853">
    <property type="entry name" value="GH"/>
</dbReference>
<sequence>MLKPLLAWCLGLSITIASTQVVAEITIIPKPQQMEAGEGSYRLDAQTGIDAPKGARAAEITAFLREAIHSQTGIELSRSTHVHGIVLAIDPTVNGEEAYRLSVTPRGVIIQASSDKGLFWGVQTLRQLLPLEHGASVQIPAVHIEDAPVFSYRGFMLDVGRHFYPVSFIKKQLDLLSYYKINTFHWHLTDDQGWRLQINRYPKLTEVGAWRTETDGSRYGGYYTQAEAREVVEYARLRNVTVIPEIEMPGHSMAALAAYPEFSCTQQPLTVPATWGVFKDIYCVGNPHTFTFLQHVLDEVMTLFPSSYVHIGGDEAPKDRWKACDACQALMREQGLKDEEGLQSYFVKHMQSYVADKGKTMVGWDEILEGGADKNAIVEVWRMWFGNDVMRKALLNGNRIIMAGPFYLDSPLDVLTAKSIYHTDITKPTSPSTQGDDEVFAEHRGQILGGEAPLWSERANPYNAESKIYPRMLAFAENLWTGKHDDAAYEDFEQRLQANYRWLDAQKVAYGPEDKLVATYTISFDATHGAWQLHAKRGFDDLHNHYTVNGAEPTAQSPSFDDAVAISHAGTLRVMPFRNGLRYDNATVFTLVDNLASGHPITFAQPAAKEYAPGDALVDGVIGSTDFHDGRWAAWHDSDIDATIDLQKDVAFHTIDVGFLFEPNSRILLPEHVAYEVSSDDQHWTSLYSDTLSVDLAAPAHKQSLRFHSEPAITARYIRIKATQHKTVPAEFPNGAKDNWLFADEVLVQ</sequence>
<gene>
    <name evidence="12" type="ORF">GCM10007901_39020</name>
</gene>
<dbReference type="Gene3D" id="2.60.120.260">
    <property type="entry name" value="Galactose-binding domain-like"/>
    <property type="match status" value="1"/>
</dbReference>
<dbReference type="Pfam" id="PF00754">
    <property type="entry name" value="F5_F8_type_C"/>
    <property type="match status" value="1"/>
</dbReference>
<feature type="domain" description="Glycoside hydrolase family 20 catalytic" evidence="9">
    <location>
        <begin position="150"/>
        <end position="482"/>
    </location>
</feature>
<evidence type="ECO:0000259" key="11">
    <source>
        <dbReference type="Pfam" id="PF02838"/>
    </source>
</evidence>
<comment type="catalytic activity">
    <reaction evidence="1">
        <text>Hydrolysis of terminal non-reducing N-acetyl-D-hexosamine residues in N-acetyl-beta-D-hexosaminides.</text>
        <dbReference type="EC" id="3.2.1.52"/>
    </reaction>
</comment>
<reference evidence="13" key="1">
    <citation type="journal article" date="2019" name="Int. J. Syst. Evol. Microbiol.">
        <title>The Global Catalogue of Microorganisms (GCM) 10K type strain sequencing project: providing services to taxonomists for standard genome sequencing and annotation.</title>
        <authorList>
            <consortium name="The Broad Institute Genomics Platform"/>
            <consortium name="The Broad Institute Genome Sequencing Center for Infectious Disease"/>
            <person name="Wu L."/>
            <person name="Ma J."/>
        </authorList>
    </citation>
    <scope>NUCLEOTIDE SEQUENCE [LARGE SCALE GENOMIC DNA]</scope>
    <source>
        <strain evidence="13">NBRC 111980</strain>
    </source>
</reference>
<evidence type="ECO:0000256" key="2">
    <source>
        <dbReference type="ARBA" id="ARBA00006285"/>
    </source>
</evidence>
<evidence type="ECO:0000256" key="6">
    <source>
        <dbReference type="ARBA" id="ARBA00030512"/>
    </source>
</evidence>
<dbReference type="Pfam" id="PF02838">
    <property type="entry name" value="Glyco_hydro_20b"/>
    <property type="match status" value="1"/>
</dbReference>
<organism evidence="12 13">
    <name type="scientific">Dyella acidisoli</name>
    <dbReference type="NCBI Taxonomy" id="1867834"/>
    <lineage>
        <taxon>Bacteria</taxon>
        <taxon>Pseudomonadati</taxon>
        <taxon>Pseudomonadota</taxon>
        <taxon>Gammaproteobacteria</taxon>
        <taxon>Lysobacterales</taxon>
        <taxon>Rhodanobacteraceae</taxon>
        <taxon>Dyella</taxon>
    </lineage>
</organism>
<name>A0ABQ5XT91_9GAMM</name>
<dbReference type="InterPro" id="IPR015883">
    <property type="entry name" value="Glyco_hydro_20_cat"/>
</dbReference>
<dbReference type="RefSeq" id="WP_284322630.1">
    <property type="nucleotide sequence ID" value="NZ_BSOB01000050.1"/>
</dbReference>
<proteinExistence type="inferred from homology"/>
<evidence type="ECO:0000256" key="8">
    <source>
        <dbReference type="SAM" id="SignalP"/>
    </source>
</evidence>
<dbReference type="Gene3D" id="3.30.379.10">
    <property type="entry name" value="Chitobiase/beta-hexosaminidase domain 2-like"/>
    <property type="match status" value="1"/>
</dbReference>
<dbReference type="InterPro" id="IPR025705">
    <property type="entry name" value="Beta_hexosaminidase_sua/sub"/>
</dbReference>
<evidence type="ECO:0000256" key="4">
    <source>
        <dbReference type="ARBA" id="ARBA00022801"/>
    </source>
</evidence>
<evidence type="ECO:0000256" key="5">
    <source>
        <dbReference type="ARBA" id="ARBA00023295"/>
    </source>
</evidence>
<dbReference type="EC" id="3.2.1.52" evidence="3"/>
<dbReference type="PANTHER" id="PTHR22600">
    <property type="entry name" value="BETA-HEXOSAMINIDASE"/>
    <property type="match status" value="1"/>
</dbReference>
<dbReference type="CDD" id="cd06563">
    <property type="entry name" value="GH20_chitobiase-like"/>
    <property type="match status" value="1"/>
</dbReference>
<dbReference type="EMBL" id="BSOB01000050">
    <property type="protein sequence ID" value="GLQ94949.1"/>
    <property type="molecule type" value="Genomic_DNA"/>
</dbReference>
<dbReference type="PRINTS" id="PR00738">
    <property type="entry name" value="GLHYDRLASE20"/>
</dbReference>
<feature type="domain" description="F5/8 type C" evidence="10">
    <location>
        <begin position="608"/>
        <end position="725"/>
    </location>
</feature>
<dbReference type="Gene3D" id="3.20.20.80">
    <property type="entry name" value="Glycosidases"/>
    <property type="match status" value="1"/>
</dbReference>
<feature type="signal peptide" evidence="8">
    <location>
        <begin position="1"/>
        <end position="23"/>
    </location>
</feature>
<comment type="similarity">
    <text evidence="2">Belongs to the glycosyl hydrolase 20 family.</text>
</comment>
<dbReference type="Proteomes" id="UP001156670">
    <property type="component" value="Unassembled WGS sequence"/>
</dbReference>
<protein>
    <recommendedName>
        <fullName evidence="3">beta-N-acetylhexosaminidase</fullName>
        <ecNumber evidence="3">3.2.1.52</ecNumber>
    </recommendedName>
    <alternativeName>
        <fullName evidence="6">Beta-N-acetylhexosaminidase</fullName>
    </alternativeName>
    <alternativeName>
        <fullName evidence="7">N-acetyl-beta-glucosaminidase</fullName>
    </alternativeName>
</protein>
<comment type="caution">
    <text evidence="12">The sequence shown here is derived from an EMBL/GenBank/DDBJ whole genome shotgun (WGS) entry which is preliminary data.</text>
</comment>
<keyword evidence="5" id="KW-0326">Glycosidase</keyword>
<feature type="domain" description="Beta-hexosaminidase bacterial type N-terminal" evidence="11">
    <location>
        <begin position="25"/>
        <end position="147"/>
    </location>
</feature>
<dbReference type="InterPro" id="IPR015882">
    <property type="entry name" value="HEX_bac_N"/>
</dbReference>
<accession>A0ABQ5XT91</accession>
<keyword evidence="8" id="KW-0732">Signal</keyword>
<evidence type="ECO:0000259" key="10">
    <source>
        <dbReference type="Pfam" id="PF00754"/>
    </source>
</evidence>
<feature type="chain" id="PRO_5045633476" description="beta-N-acetylhexosaminidase" evidence="8">
    <location>
        <begin position="24"/>
        <end position="749"/>
    </location>
</feature>